<evidence type="ECO:0000256" key="3">
    <source>
        <dbReference type="ARBA" id="ARBA00023027"/>
    </source>
</evidence>
<dbReference type="eggNOG" id="KOG0409">
    <property type="taxonomic scope" value="Eukaryota"/>
</dbReference>
<dbReference type="GO" id="GO:0050661">
    <property type="term" value="F:NADP binding"/>
    <property type="evidence" value="ECO:0007669"/>
    <property type="project" value="InterPro"/>
</dbReference>
<dbReference type="SUPFAM" id="SSF48179">
    <property type="entry name" value="6-phosphogluconate dehydrogenase C-terminal domain-like"/>
    <property type="match status" value="1"/>
</dbReference>
<dbReference type="OMA" id="NALGCEY"/>
<feature type="domain" description="3-hydroxyisobutyrate dehydrogenase-like NAD-binding" evidence="6">
    <location>
        <begin position="180"/>
        <end position="301"/>
    </location>
</feature>
<reference evidence="7 8" key="1">
    <citation type="journal article" date="2012" name="Genome Biol.">
        <title>Genome and low-iron response of an oceanic diatom adapted to chronic iron limitation.</title>
        <authorList>
            <person name="Lommer M."/>
            <person name="Specht M."/>
            <person name="Roy A.S."/>
            <person name="Kraemer L."/>
            <person name="Andreson R."/>
            <person name="Gutowska M.A."/>
            <person name="Wolf J."/>
            <person name="Bergner S.V."/>
            <person name="Schilhabel M.B."/>
            <person name="Klostermeier U.C."/>
            <person name="Beiko R.G."/>
            <person name="Rosenstiel P."/>
            <person name="Hippler M."/>
            <person name="Laroche J."/>
        </authorList>
    </citation>
    <scope>NUCLEOTIDE SEQUENCE [LARGE SCALE GENOMIC DNA]</scope>
    <source>
        <strain evidence="7 8">CCMP1005</strain>
    </source>
</reference>
<dbReference type="SUPFAM" id="SSF51735">
    <property type="entry name" value="NAD(P)-binding Rossmann-fold domains"/>
    <property type="match status" value="1"/>
</dbReference>
<keyword evidence="2" id="KW-0560">Oxidoreductase</keyword>
<keyword evidence="3" id="KW-0520">NAD</keyword>
<evidence type="ECO:0000259" key="5">
    <source>
        <dbReference type="Pfam" id="PF03446"/>
    </source>
</evidence>
<dbReference type="GO" id="GO:0051287">
    <property type="term" value="F:NAD binding"/>
    <property type="evidence" value="ECO:0007669"/>
    <property type="project" value="InterPro"/>
</dbReference>
<dbReference type="InterPro" id="IPR029154">
    <property type="entry name" value="HIBADH-like_NADP-bd"/>
</dbReference>
<dbReference type="OrthoDB" id="435038at2759"/>
<dbReference type="Gene3D" id="1.10.1040.10">
    <property type="entry name" value="N-(1-d-carboxylethyl)-l-norvaline Dehydrogenase, domain 2"/>
    <property type="match status" value="1"/>
</dbReference>
<dbReference type="InterPro" id="IPR008927">
    <property type="entry name" value="6-PGluconate_DH-like_C_sf"/>
</dbReference>
<evidence type="ECO:0008006" key="9">
    <source>
        <dbReference type="Google" id="ProtNLM"/>
    </source>
</evidence>
<dbReference type="PIRSF" id="PIRSF000103">
    <property type="entry name" value="HIBADH"/>
    <property type="match status" value="1"/>
</dbReference>
<evidence type="ECO:0000259" key="6">
    <source>
        <dbReference type="Pfam" id="PF14833"/>
    </source>
</evidence>
<protein>
    <recommendedName>
        <fullName evidence="9">6-phosphogluconate dehydrogenase NADP-binding domain-containing protein</fullName>
    </recommendedName>
</protein>
<dbReference type="Pfam" id="PF14833">
    <property type="entry name" value="NAD_binding_11"/>
    <property type="match status" value="1"/>
</dbReference>
<dbReference type="InterPro" id="IPR036291">
    <property type="entry name" value="NAD(P)-bd_dom_sf"/>
</dbReference>
<dbReference type="Proteomes" id="UP000266841">
    <property type="component" value="Unassembled WGS sequence"/>
</dbReference>
<name>K0S490_THAOC</name>
<gene>
    <name evidence="7" type="ORF">THAOC_19609</name>
</gene>
<dbReference type="InterPro" id="IPR015815">
    <property type="entry name" value="HIBADH-related"/>
</dbReference>
<comment type="caution">
    <text evidence="7">The sequence shown here is derived from an EMBL/GenBank/DDBJ whole genome shotgun (WGS) entry which is preliminary data.</text>
</comment>
<dbReference type="PANTHER" id="PTHR43580:SF2">
    <property type="entry name" value="CYTOKINE-LIKE NUCLEAR FACTOR N-PAC"/>
    <property type="match status" value="1"/>
</dbReference>
<accession>K0S490</accession>
<dbReference type="Pfam" id="PF03446">
    <property type="entry name" value="NAD_binding_2"/>
    <property type="match status" value="1"/>
</dbReference>
<evidence type="ECO:0000313" key="7">
    <source>
        <dbReference type="EMBL" id="EJK60100.1"/>
    </source>
</evidence>
<dbReference type="Gene3D" id="3.40.50.720">
    <property type="entry name" value="NAD(P)-binding Rossmann-like Domain"/>
    <property type="match status" value="1"/>
</dbReference>
<evidence type="ECO:0000256" key="4">
    <source>
        <dbReference type="PIRSR" id="PIRSR000103-1"/>
    </source>
</evidence>
<evidence type="ECO:0000313" key="8">
    <source>
        <dbReference type="Proteomes" id="UP000266841"/>
    </source>
</evidence>
<dbReference type="EMBL" id="AGNL01021537">
    <property type="protein sequence ID" value="EJK60100.1"/>
    <property type="molecule type" value="Genomic_DNA"/>
</dbReference>
<dbReference type="GO" id="GO:0016491">
    <property type="term" value="F:oxidoreductase activity"/>
    <property type="evidence" value="ECO:0007669"/>
    <property type="project" value="UniProtKB-KW"/>
</dbReference>
<feature type="active site" evidence="4">
    <location>
        <position position="186"/>
    </location>
</feature>
<proteinExistence type="inferred from homology"/>
<organism evidence="7 8">
    <name type="scientific">Thalassiosira oceanica</name>
    <name type="common">Marine diatom</name>
    <dbReference type="NCBI Taxonomy" id="159749"/>
    <lineage>
        <taxon>Eukaryota</taxon>
        <taxon>Sar</taxon>
        <taxon>Stramenopiles</taxon>
        <taxon>Ochrophyta</taxon>
        <taxon>Bacillariophyta</taxon>
        <taxon>Coscinodiscophyceae</taxon>
        <taxon>Thalassiosirophycidae</taxon>
        <taxon>Thalassiosirales</taxon>
        <taxon>Thalassiosiraceae</taxon>
        <taxon>Thalassiosira</taxon>
    </lineage>
</organism>
<feature type="domain" description="6-phosphogluconate dehydrogenase NADP-binding" evidence="5">
    <location>
        <begin position="3"/>
        <end position="173"/>
    </location>
</feature>
<evidence type="ECO:0000256" key="1">
    <source>
        <dbReference type="ARBA" id="ARBA00007598"/>
    </source>
</evidence>
<evidence type="ECO:0000256" key="2">
    <source>
        <dbReference type="ARBA" id="ARBA00023002"/>
    </source>
</evidence>
<dbReference type="PANTHER" id="PTHR43580">
    <property type="entry name" value="OXIDOREDUCTASE GLYR1-RELATED"/>
    <property type="match status" value="1"/>
</dbReference>
<keyword evidence="8" id="KW-1185">Reference proteome</keyword>
<dbReference type="AlphaFoldDB" id="K0S490"/>
<dbReference type="InterPro" id="IPR051265">
    <property type="entry name" value="HIBADH-related_NP60_sf"/>
</dbReference>
<dbReference type="InterPro" id="IPR013328">
    <property type="entry name" value="6PGD_dom2"/>
</dbReference>
<comment type="similarity">
    <text evidence="1">Belongs to the HIBADH-related family. NP60 subfamily.</text>
</comment>
<sequence length="318" mass="33878">MAIGFLGLGIMGEGMAGCLLKDGVAGTVDTPLIIWNRTTSKCHALQAQFPDKNIQVASSPKEVVVGCTTIFSMLSTPAASKAVFEAEDGTLAGITEGKLIVDCATLAESDMKRMNDQVREVKEKGGEFLEAPVSGSKGPAAGGALIFLCAGSETVFNNEIVKSALDSMGKATHFFGTDVGRGTRAKLVVNSLMGTMMAAFSESLALSEAVGLDGNKMLEVFSQGAIATPMFTLKGPKMLTKDHSPNFPLEHATKDMSLAVDMADSAKVKYSVTKCAEEQFKRARDDDELKIEKEDFSAVFEYVHKESSSEFSETRKIG</sequence>
<dbReference type="InterPro" id="IPR006115">
    <property type="entry name" value="6PGDH_NADP-bd"/>
</dbReference>